<dbReference type="AlphaFoldDB" id="A0A0R3Q5W2"/>
<keyword evidence="5" id="KW-0472">Membrane</keyword>
<comment type="subcellular location">
    <subcellularLocation>
        <location evidence="1">Endomembrane system</location>
    </subcellularLocation>
</comment>
<keyword evidence="3" id="KW-0813">Transport</keyword>
<dbReference type="GO" id="GO:0030117">
    <property type="term" value="C:membrane coat"/>
    <property type="evidence" value="ECO:0007669"/>
    <property type="project" value="InterPro"/>
</dbReference>
<evidence type="ECO:0000256" key="4">
    <source>
        <dbReference type="ARBA" id="ARBA00022927"/>
    </source>
</evidence>
<reference evidence="9" key="1">
    <citation type="submission" date="2017-02" db="UniProtKB">
        <authorList>
            <consortium name="WormBaseParasite"/>
        </authorList>
    </citation>
    <scope>IDENTIFICATION</scope>
</reference>
<evidence type="ECO:0000256" key="3">
    <source>
        <dbReference type="ARBA" id="ARBA00022448"/>
    </source>
</evidence>
<proteinExistence type="inferred from homology"/>
<dbReference type="Pfam" id="PF01602">
    <property type="entry name" value="Adaptin_N"/>
    <property type="match status" value="1"/>
</dbReference>
<dbReference type="PANTHER" id="PTHR11134">
    <property type="entry name" value="ADAPTOR COMPLEX SUBUNIT BETA FAMILY MEMBER"/>
    <property type="match status" value="1"/>
</dbReference>
<dbReference type="InterPro" id="IPR026739">
    <property type="entry name" value="AP_beta"/>
</dbReference>
<dbReference type="Proteomes" id="UP000280834">
    <property type="component" value="Unassembled WGS sequence"/>
</dbReference>
<dbReference type="InterPro" id="IPR011989">
    <property type="entry name" value="ARM-like"/>
</dbReference>
<evidence type="ECO:0000313" key="8">
    <source>
        <dbReference type="Proteomes" id="UP000280834"/>
    </source>
</evidence>
<feature type="domain" description="Clathrin/coatomer adaptor adaptin-like N-terminal" evidence="6">
    <location>
        <begin position="43"/>
        <end position="170"/>
    </location>
</feature>
<dbReference type="GO" id="GO:0016192">
    <property type="term" value="P:vesicle-mediated transport"/>
    <property type="evidence" value="ECO:0007669"/>
    <property type="project" value="InterPro"/>
</dbReference>
<evidence type="ECO:0000259" key="6">
    <source>
        <dbReference type="Pfam" id="PF01602"/>
    </source>
</evidence>
<keyword evidence="8" id="KW-1185">Reference proteome</keyword>
<evidence type="ECO:0000256" key="1">
    <source>
        <dbReference type="ARBA" id="ARBA00004308"/>
    </source>
</evidence>
<sequence length="201" mass="22657">MASHDSPKRNVFRTIDRKMGSFGEGLTSPEVEIVEGGVIVDSKTRFADLKAMLDSSKDNLKMDAMKRIINLVAKGRDVSELFPAVVKNVAAKNLELKKLVFVYLVRYAEEQQDLALLSISTFQRALKDPNQLIRASALRVLSSIRVPMIAPVMLLAIRESVRDMSAYVRKVRNFNTTFLQSISLLLSTSHFNFVSRSFQLF</sequence>
<dbReference type="InterPro" id="IPR002553">
    <property type="entry name" value="Clathrin/coatomer_adapt-like_N"/>
</dbReference>
<reference evidence="7 8" key="2">
    <citation type="submission" date="2018-11" db="EMBL/GenBank/DDBJ databases">
        <authorList>
            <consortium name="Pathogen Informatics"/>
        </authorList>
    </citation>
    <scope>NUCLEOTIDE SEQUENCE [LARGE SCALE GENOMIC DNA]</scope>
</reference>
<dbReference type="STRING" id="42155.A0A0R3Q5W2"/>
<evidence type="ECO:0000256" key="2">
    <source>
        <dbReference type="ARBA" id="ARBA00006613"/>
    </source>
</evidence>
<dbReference type="Gene3D" id="1.25.10.10">
    <property type="entry name" value="Leucine-rich Repeat Variant"/>
    <property type="match status" value="1"/>
</dbReference>
<organism evidence="9">
    <name type="scientific">Brugia timori</name>
    <dbReference type="NCBI Taxonomy" id="42155"/>
    <lineage>
        <taxon>Eukaryota</taxon>
        <taxon>Metazoa</taxon>
        <taxon>Ecdysozoa</taxon>
        <taxon>Nematoda</taxon>
        <taxon>Chromadorea</taxon>
        <taxon>Rhabditida</taxon>
        <taxon>Spirurina</taxon>
        <taxon>Spiruromorpha</taxon>
        <taxon>Filarioidea</taxon>
        <taxon>Onchocercidae</taxon>
        <taxon>Brugia</taxon>
    </lineage>
</organism>
<name>A0A0R3Q5W2_9BILA</name>
<accession>A0A0R3Q5W2</accession>
<evidence type="ECO:0000313" key="9">
    <source>
        <dbReference type="WBParaSite" id="BTMF_0000170701-mRNA-1"/>
    </source>
</evidence>
<dbReference type="EMBL" id="UZAG01000695">
    <property type="protein sequence ID" value="VDO09300.1"/>
    <property type="molecule type" value="Genomic_DNA"/>
</dbReference>
<dbReference type="GO" id="GO:0006886">
    <property type="term" value="P:intracellular protein transport"/>
    <property type="evidence" value="ECO:0007669"/>
    <property type="project" value="InterPro"/>
</dbReference>
<protein>
    <submittedName>
        <fullName evidence="9">Adaptin_N domain-containing protein</fullName>
    </submittedName>
</protein>
<evidence type="ECO:0000256" key="5">
    <source>
        <dbReference type="ARBA" id="ARBA00023136"/>
    </source>
</evidence>
<dbReference type="InterPro" id="IPR016024">
    <property type="entry name" value="ARM-type_fold"/>
</dbReference>
<comment type="similarity">
    <text evidence="2">Belongs to the adaptor complexes large subunit family.</text>
</comment>
<keyword evidence="4" id="KW-0653">Protein transport</keyword>
<evidence type="ECO:0000313" key="7">
    <source>
        <dbReference type="EMBL" id="VDO09300.1"/>
    </source>
</evidence>
<dbReference type="SUPFAM" id="SSF48371">
    <property type="entry name" value="ARM repeat"/>
    <property type="match status" value="1"/>
</dbReference>
<dbReference type="WBParaSite" id="BTMF_0000170701-mRNA-1">
    <property type="protein sequence ID" value="BTMF_0000170701-mRNA-1"/>
    <property type="gene ID" value="BTMF_0000170701"/>
</dbReference>
<dbReference type="GO" id="GO:0012505">
    <property type="term" value="C:endomembrane system"/>
    <property type="evidence" value="ECO:0007669"/>
    <property type="project" value="UniProtKB-SubCell"/>
</dbReference>
<gene>
    <name evidence="7" type="ORF">BTMF_LOCUS1044</name>
</gene>